<evidence type="ECO:0000256" key="1">
    <source>
        <dbReference type="SAM" id="Phobius"/>
    </source>
</evidence>
<evidence type="ECO:0000313" key="2">
    <source>
        <dbReference type="EMBL" id="VDC24334.1"/>
    </source>
</evidence>
<proteinExistence type="predicted"/>
<keyword evidence="3" id="KW-1185">Reference proteome</keyword>
<keyword evidence="1" id="KW-0812">Transmembrane</keyword>
<dbReference type="AlphaFoldDB" id="A0A3P5XA54"/>
<dbReference type="Proteomes" id="UP000277498">
    <property type="component" value="Unassembled WGS sequence"/>
</dbReference>
<dbReference type="EMBL" id="UXAW01000049">
    <property type="protein sequence ID" value="VDC24334.1"/>
    <property type="molecule type" value="Genomic_DNA"/>
</dbReference>
<evidence type="ECO:0000313" key="3">
    <source>
        <dbReference type="Proteomes" id="UP000277498"/>
    </source>
</evidence>
<dbReference type="RefSeq" id="WP_124085610.1">
    <property type="nucleotide sequence ID" value="NZ_UXAW01000049.1"/>
</dbReference>
<keyword evidence="1" id="KW-0472">Membrane</keyword>
<feature type="transmembrane region" description="Helical" evidence="1">
    <location>
        <begin position="290"/>
        <end position="310"/>
    </location>
</feature>
<feature type="transmembrane region" description="Helical" evidence="1">
    <location>
        <begin position="21"/>
        <end position="43"/>
    </location>
</feature>
<organism evidence="2 3">
    <name type="scientific">Pseudogemmobacter humi</name>
    <dbReference type="NCBI Taxonomy" id="2483812"/>
    <lineage>
        <taxon>Bacteria</taxon>
        <taxon>Pseudomonadati</taxon>
        <taxon>Pseudomonadota</taxon>
        <taxon>Alphaproteobacteria</taxon>
        <taxon>Rhodobacterales</taxon>
        <taxon>Paracoccaceae</taxon>
        <taxon>Pseudogemmobacter</taxon>
    </lineage>
</organism>
<reference evidence="2 3" key="1">
    <citation type="submission" date="2018-11" db="EMBL/GenBank/DDBJ databases">
        <authorList>
            <person name="Criscuolo A."/>
        </authorList>
    </citation>
    <scope>NUCLEOTIDE SEQUENCE [LARGE SCALE GENOMIC DNA]</scope>
    <source>
        <strain evidence="2">ACIP111625</strain>
    </source>
</reference>
<feature type="transmembrane region" description="Helical" evidence="1">
    <location>
        <begin position="137"/>
        <end position="159"/>
    </location>
</feature>
<protein>
    <submittedName>
        <fullName evidence="2">Uncharacterized protein</fullName>
    </submittedName>
</protein>
<keyword evidence="1" id="KW-1133">Transmembrane helix</keyword>
<accession>A0A3P5XA54</accession>
<sequence>MAYTRLTLPDRPLTLRPGLIAAPRLAGFLILVFLAVGGAIAWWQAPGLWRDWQISRNPVTVADSEVRDGKCTTRKAFFTDCEAHLVWSHGGQSYETEVSLMFVDIHSGDYYVDVVISGDKPHLATLSLGVEKLWNRIAMFAAFTALFFGGALAVLWQWIRAARGSRQLAAPGRLMLIPTEITQSQTARGVTQITYRDPSKPKRRLASNFARGEDPLMVWDDQGNARALAVRHETAALPALLDRGLMRVDLSDAERRAALDLLAAEETERFGAPQTETAPPKKKLHVLRGILTFFGIVLFFVLAALGWWLWYVLGASSQYDRVGMEINNLMPAPVNDWACGKLEERFGHLNAPWGCTAADHVSWK</sequence>
<dbReference type="OrthoDB" id="8478544at2"/>
<name>A0A3P5XA54_9RHOB</name>
<gene>
    <name evidence="2" type="ORF">XINFAN_01185</name>
</gene>